<dbReference type="EMBL" id="MU838998">
    <property type="protein sequence ID" value="KAK1771905.1"/>
    <property type="molecule type" value="Genomic_DNA"/>
</dbReference>
<dbReference type="Proteomes" id="UP001244011">
    <property type="component" value="Unassembled WGS sequence"/>
</dbReference>
<protein>
    <submittedName>
        <fullName evidence="2">Uncharacterized protein</fullName>
    </submittedName>
</protein>
<keyword evidence="1" id="KW-0732">Signal</keyword>
<proteinExistence type="predicted"/>
<reference evidence="2" key="1">
    <citation type="submission" date="2023-06" db="EMBL/GenBank/DDBJ databases">
        <title>Genome-scale phylogeny and comparative genomics of the fungal order Sordariales.</title>
        <authorList>
            <consortium name="Lawrence Berkeley National Laboratory"/>
            <person name="Hensen N."/>
            <person name="Bonometti L."/>
            <person name="Westerberg I."/>
            <person name="Brannstrom I.O."/>
            <person name="Guillou S."/>
            <person name="Cros-Aarteil S."/>
            <person name="Calhoun S."/>
            <person name="Haridas S."/>
            <person name="Kuo A."/>
            <person name="Mondo S."/>
            <person name="Pangilinan J."/>
            <person name="Riley R."/>
            <person name="Labutti K."/>
            <person name="Andreopoulos B."/>
            <person name="Lipzen A."/>
            <person name="Chen C."/>
            <person name="Yanf M."/>
            <person name="Daum C."/>
            <person name="Ng V."/>
            <person name="Clum A."/>
            <person name="Steindorff A."/>
            <person name="Ohm R."/>
            <person name="Martin F."/>
            <person name="Silar P."/>
            <person name="Natvig D."/>
            <person name="Lalanne C."/>
            <person name="Gautier V."/>
            <person name="Ament-Velasquez S.L."/>
            <person name="Kruys A."/>
            <person name="Hutchinson M.I."/>
            <person name="Powell A.J."/>
            <person name="Barry K."/>
            <person name="Miller A.N."/>
            <person name="Grigoriev I.V."/>
            <person name="Debuchy R."/>
            <person name="Gladieux P."/>
            <person name="Thoren M.H."/>
            <person name="Johannesson H."/>
        </authorList>
    </citation>
    <scope>NUCLEOTIDE SEQUENCE</scope>
    <source>
        <strain evidence="2">8032-3</strain>
    </source>
</reference>
<gene>
    <name evidence="2" type="ORF">QBC33DRAFT_555063</name>
</gene>
<dbReference type="RefSeq" id="XP_060288118.1">
    <property type="nucleotide sequence ID" value="XM_060429590.1"/>
</dbReference>
<feature type="chain" id="PRO_5042460126" evidence="1">
    <location>
        <begin position="19"/>
        <end position="119"/>
    </location>
</feature>
<sequence>MRFLGPLALFIAAAAATADSTPELQQLAIGEIQPGVEARGEVLGGHLKKRACVANGCKCDSRGKQFHSCGNCVWTNNGAWVITKKRVANHIFECAPNGDCCDYGAADDCGGPNARCYKQ</sequence>
<dbReference type="GeneID" id="85312777"/>
<name>A0AAJ0C841_9PEZI</name>
<dbReference type="AlphaFoldDB" id="A0AAJ0C841"/>
<organism evidence="2 3">
    <name type="scientific">Phialemonium atrogriseum</name>
    <dbReference type="NCBI Taxonomy" id="1093897"/>
    <lineage>
        <taxon>Eukaryota</taxon>
        <taxon>Fungi</taxon>
        <taxon>Dikarya</taxon>
        <taxon>Ascomycota</taxon>
        <taxon>Pezizomycotina</taxon>
        <taxon>Sordariomycetes</taxon>
        <taxon>Sordariomycetidae</taxon>
        <taxon>Cephalothecales</taxon>
        <taxon>Cephalothecaceae</taxon>
        <taxon>Phialemonium</taxon>
    </lineage>
</organism>
<evidence type="ECO:0000256" key="1">
    <source>
        <dbReference type="SAM" id="SignalP"/>
    </source>
</evidence>
<evidence type="ECO:0000313" key="2">
    <source>
        <dbReference type="EMBL" id="KAK1771905.1"/>
    </source>
</evidence>
<evidence type="ECO:0000313" key="3">
    <source>
        <dbReference type="Proteomes" id="UP001244011"/>
    </source>
</evidence>
<accession>A0AAJ0C841</accession>
<feature type="signal peptide" evidence="1">
    <location>
        <begin position="1"/>
        <end position="18"/>
    </location>
</feature>
<keyword evidence="3" id="KW-1185">Reference proteome</keyword>
<comment type="caution">
    <text evidence="2">The sequence shown here is derived from an EMBL/GenBank/DDBJ whole genome shotgun (WGS) entry which is preliminary data.</text>
</comment>